<keyword evidence="5 10" id="KW-0863">Zinc-finger</keyword>
<evidence type="ECO:0000256" key="6">
    <source>
        <dbReference type="ARBA" id="ARBA00022833"/>
    </source>
</evidence>
<dbReference type="InterPro" id="IPR036020">
    <property type="entry name" value="WW_dom_sf"/>
</dbReference>
<dbReference type="Pfam" id="PF00569">
    <property type="entry name" value="ZZ"/>
    <property type="match status" value="1"/>
</dbReference>
<dbReference type="Proteomes" id="UP000194236">
    <property type="component" value="Unassembled WGS sequence"/>
</dbReference>
<accession>A0A1Y3BDQ8</accession>
<keyword evidence="7" id="KW-0106">Calcium</keyword>
<evidence type="ECO:0000256" key="11">
    <source>
        <dbReference type="SAM" id="MobiDB-lite"/>
    </source>
</evidence>
<proteinExistence type="predicted"/>
<dbReference type="PROSITE" id="PS01357">
    <property type="entry name" value="ZF_ZZ_1"/>
    <property type="match status" value="1"/>
</dbReference>
<dbReference type="GO" id="GO:0050804">
    <property type="term" value="P:modulation of chemical synaptic transmission"/>
    <property type="evidence" value="ECO:0007669"/>
    <property type="project" value="UniProtKB-ARBA"/>
</dbReference>
<gene>
    <name evidence="13" type="ORF">BLA29_002246</name>
</gene>
<comment type="caution">
    <text evidence="13">The sequence shown here is derived from an EMBL/GenBank/DDBJ whole genome shotgun (WGS) entry which is preliminary data.</text>
</comment>
<dbReference type="InterPro" id="IPR015153">
    <property type="entry name" value="EF-hand_dom_typ1"/>
</dbReference>
<protein>
    <submittedName>
        <fullName evidence="13">EF-hand and zinc finger domain containing protein</fullName>
    </submittedName>
</protein>
<name>A0A1Y3BDQ8_EURMA</name>
<dbReference type="Pfam" id="PF09068">
    <property type="entry name" value="EF-hand_2"/>
    <property type="match status" value="2"/>
</dbReference>
<dbReference type="Gene3D" id="3.30.60.90">
    <property type="match status" value="1"/>
</dbReference>
<feature type="compositionally biased region" description="Basic and acidic residues" evidence="11">
    <location>
        <begin position="270"/>
        <end position="279"/>
    </location>
</feature>
<dbReference type="InterPro" id="IPR015154">
    <property type="entry name" value="EF-hand_dom_typ2"/>
</dbReference>
<feature type="compositionally biased region" description="Low complexity" evidence="11">
    <location>
        <begin position="210"/>
        <end position="220"/>
    </location>
</feature>
<dbReference type="AlphaFoldDB" id="A0A1Y3BDQ8"/>
<dbReference type="InterPro" id="IPR043145">
    <property type="entry name" value="Znf_ZZ_sf"/>
</dbReference>
<dbReference type="PANTHER" id="PTHR12268">
    <property type="entry name" value="E3 UBIQUITIN-PROTEIN LIGASE KCMF1"/>
    <property type="match status" value="1"/>
</dbReference>
<dbReference type="Gene3D" id="1.10.238.10">
    <property type="entry name" value="EF-hand"/>
    <property type="match status" value="2"/>
</dbReference>
<evidence type="ECO:0000256" key="4">
    <source>
        <dbReference type="ARBA" id="ARBA00022723"/>
    </source>
</evidence>
<dbReference type="Pfam" id="PF09069">
    <property type="entry name" value="EF-hand_3"/>
    <property type="match status" value="1"/>
</dbReference>
<dbReference type="SUPFAM" id="SSF47473">
    <property type="entry name" value="EF-hand"/>
    <property type="match status" value="3"/>
</dbReference>
<dbReference type="Gene3D" id="2.20.70.10">
    <property type="match status" value="1"/>
</dbReference>
<keyword evidence="4" id="KW-0479">Metal-binding</keyword>
<evidence type="ECO:0000256" key="1">
    <source>
        <dbReference type="ARBA" id="ARBA00004245"/>
    </source>
</evidence>
<dbReference type="GO" id="GO:0099536">
    <property type="term" value="P:synaptic signaling"/>
    <property type="evidence" value="ECO:0007669"/>
    <property type="project" value="TreeGrafter"/>
</dbReference>
<dbReference type="EMBL" id="MUJZ01025074">
    <property type="protein sequence ID" value="OTF79051.1"/>
    <property type="molecule type" value="Genomic_DNA"/>
</dbReference>
<dbReference type="GO" id="GO:0005737">
    <property type="term" value="C:cytoplasm"/>
    <property type="evidence" value="ECO:0007669"/>
    <property type="project" value="UniProtKB-SubCell"/>
</dbReference>
<dbReference type="OrthoDB" id="10057795at2759"/>
<evidence type="ECO:0000259" key="12">
    <source>
        <dbReference type="PROSITE" id="PS50135"/>
    </source>
</evidence>
<dbReference type="GO" id="GO:0045202">
    <property type="term" value="C:synapse"/>
    <property type="evidence" value="ECO:0007669"/>
    <property type="project" value="GOC"/>
</dbReference>
<dbReference type="GO" id="GO:0016010">
    <property type="term" value="C:dystrophin-associated glycoprotein complex"/>
    <property type="evidence" value="ECO:0007669"/>
    <property type="project" value="UniProtKB-ARBA"/>
</dbReference>
<sequence length="502" mass="57397">MDDLAAKLHEAEMVKSKWIPITNLTFDDLPQQRSQLKSYNQMYVAPVSRDVIHVNEIAARLTGRNVPLSHGNLKSLEEVTTRARLLRIAIDERTRELNQIQHDHGTIQQHFLTEAVDEPWERAVTNNKLPCYINRQTETVHLLSPRYMQIINSMNEFNEVRYAAYRTAMKLRRLQIQLGLNHVNLNNLVNAFEQHGLGPNGHKSSKNSKSDSNSTNNSSNDKAKQESTTSNNKNPEDVINDDLPYELRLIAVPDIVSCLKKIFETAEIERQQQKQERKSSSSGKKQSSKDKENSKTMANNNDDLKESAINVPLSVDLCLNWLLDLYDAPSRAGFIRQFSFQVALVLLSHISLEQKYIYLFNLISDENQRADERRFGLLIYDCLRLPKLLGEVAAFGGTNVEPSVRSCLEMAAASELRQPNGTTGITIDQVLAWIRAEPQSLVWLVVLHRLRLAESSRHPAKCNSCRKYPIQGFRYRCLKCFNFDLCQYCFLSDKSVKKHKPS</sequence>
<evidence type="ECO:0000256" key="7">
    <source>
        <dbReference type="ARBA" id="ARBA00022837"/>
    </source>
</evidence>
<evidence type="ECO:0000256" key="8">
    <source>
        <dbReference type="ARBA" id="ARBA00023203"/>
    </source>
</evidence>
<dbReference type="PANTHER" id="PTHR12268:SF14">
    <property type="entry name" value="DYSTROPHIN-1"/>
    <property type="match status" value="1"/>
</dbReference>
<dbReference type="InterPro" id="IPR011992">
    <property type="entry name" value="EF-hand-dom_pair"/>
</dbReference>
<keyword evidence="6" id="KW-0862">Zinc</keyword>
<comment type="subcellular location">
    <subcellularLocation>
        <location evidence="2">Cell membrane</location>
        <location evidence="2">Sarcolemma</location>
        <topology evidence="2">Peripheral membrane protein</topology>
        <orientation evidence="2">Cytoplasmic side</orientation>
    </subcellularLocation>
    <subcellularLocation>
        <location evidence="1">Cytoplasm</location>
        <location evidence="1">Cytoskeleton</location>
    </subcellularLocation>
</comment>
<dbReference type="PROSITE" id="PS50135">
    <property type="entry name" value="ZF_ZZ_2"/>
    <property type="match status" value="1"/>
</dbReference>
<evidence type="ECO:0000256" key="3">
    <source>
        <dbReference type="ARBA" id="ARBA00022490"/>
    </source>
</evidence>
<evidence type="ECO:0000256" key="5">
    <source>
        <dbReference type="ARBA" id="ARBA00022771"/>
    </source>
</evidence>
<evidence type="ECO:0000313" key="14">
    <source>
        <dbReference type="Proteomes" id="UP000194236"/>
    </source>
</evidence>
<dbReference type="GO" id="GO:0046716">
    <property type="term" value="P:muscle cell cellular homeostasis"/>
    <property type="evidence" value="ECO:0007669"/>
    <property type="project" value="UniProtKB-ARBA"/>
</dbReference>
<keyword evidence="3" id="KW-0963">Cytoplasm</keyword>
<evidence type="ECO:0000256" key="10">
    <source>
        <dbReference type="PROSITE-ProRule" id="PRU00228"/>
    </source>
</evidence>
<keyword evidence="14" id="KW-1185">Reference proteome</keyword>
<evidence type="ECO:0000256" key="2">
    <source>
        <dbReference type="ARBA" id="ARBA00004278"/>
    </source>
</evidence>
<feature type="domain" description="ZZ-type" evidence="12">
    <location>
        <begin position="457"/>
        <end position="502"/>
    </location>
</feature>
<dbReference type="SMART" id="SM00291">
    <property type="entry name" value="ZnF_ZZ"/>
    <property type="match status" value="1"/>
</dbReference>
<dbReference type="SUPFAM" id="SSF51045">
    <property type="entry name" value="WW domain"/>
    <property type="match status" value="1"/>
</dbReference>
<dbReference type="InterPro" id="IPR000433">
    <property type="entry name" value="Znf_ZZ"/>
</dbReference>
<dbReference type="SUPFAM" id="SSF57850">
    <property type="entry name" value="RING/U-box"/>
    <property type="match status" value="1"/>
</dbReference>
<feature type="region of interest" description="Disordered" evidence="11">
    <location>
        <begin position="196"/>
        <end position="238"/>
    </location>
</feature>
<feature type="region of interest" description="Disordered" evidence="11">
    <location>
        <begin position="270"/>
        <end position="303"/>
    </location>
</feature>
<keyword evidence="9" id="KW-0206">Cytoskeleton</keyword>
<dbReference type="GO" id="GO:0008270">
    <property type="term" value="F:zinc ion binding"/>
    <property type="evidence" value="ECO:0007669"/>
    <property type="project" value="UniProtKB-KW"/>
</dbReference>
<organism evidence="13 14">
    <name type="scientific">Euroglyphus maynei</name>
    <name type="common">Mayne's house dust mite</name>
    <dbReference type="NCBI Taxonomy" id="6958"/>
    <lineage>
        <taxon>Eukaryota</taxon>
        <taxon>Metazoa</taxon>
        <taxon>Ecdysozoa</taxon>
        <taxon>Arthropoda</taxon>
        <taxon>Chelicerata</taxon>
        <taxon>Arachnida</taxon>
        <taxon>Acari</taxon>
        <taxon>Acariformes</taxon>
        <taxon>Sarcoptiformes</taxon>
        <taxon>Astigmata</taxon>
        <taxon>Psoroptidia</taxon>
        <taxon>Analgoidea</taxon>
        <taxon>Pyroglyphidae</taxon>
        <taxon>Pyroglyphinae</taxon>
        <taxon>Euroglyphus</taxon>
    </lineage>
</organism>
<evidence type="ECO:0000313" key="13">
    <source>
        <dbReference type="EMBL" id="OTF79051.1"/>
    </source>
</evidence>
<reference evidence="13 14" key="1">
    <citation type="submission" date="2017-03" db="EMBL/GenBank/DDBJ databases">
        <title>Genome Survey of Euroglyphus maynei.</title>
        <authorList>
            <person name="Arlian L.G."/>
            <person name="Morgan M.S."/>
            <person name="Rider S.D."/>
        </authorList>
    </citation>
    <scope>NUCLEOTIDE SEQUENCE [LARGE SCALE GENOMIC DNA]</scope>
    <source>
        <strain evidence="13">Arlian Lab</strain>
        <tissue evidence="13">Whole body</tissue>
    </source>
</reference>
<dbReference type="InterPro" id="IPR050774">
    <property type="entry name" value="KCMF1/Dystrophin"/>
</dbReference>
<evidence type="ECO:0000256" key="9">
    <source>
        <dbReference type="ARBA" id="ARBA00023212"/>
    </source>
</evidence>
<keyword evidence="8" id="KW-0009">Actin-binding</keyword>